<dbReference type="GO" id="GO:0009294">
    <property type="term" value="P:DNA-mediated transformation"/>
    <property type="evidence" value="ECO:0007669"/>
    <property type="project" value="InterPro"/>
</dbReference>
<dbReference type="InterPro" id="IPR057666">
    <property type="entry name" value="DrpA_SLOG"/>
</dbReference>
<feature type="domain" description="Smf/DprA SLOG" evidence="2">
    <location>
        <begin position="1"/>
        <end position="62"/>
    </location>
</feature>
<dbReference type="PANTHER" id="PTHR43022">
    <property type="entry name" value="PROTEIN SMF"/>
    <property type="match status" value="1"/>
</dbReference>
<dbReference type="InterPro" id="IPR003488">
    <property type="entry name" value="DprA"/>
</dbReference>
<evidence type="ECO:0000259" key="2">
    <source>
        <dbReference type="Pfam" id="PF02481"/>
    </source>
</evidence>
<dbReference type="Pfam" id="PF02481">
    <property type="entry name" value="DNA_processg_A"/>
    <property type="match status" value="1"/>
</dbReference>
<dbReference type="SUPFAM" id="SSF46785">
    <property type="entry name" value="Winged helix' DNA-binding domain"/>
    <property type="match status" value="1"/>
</dbReference>
<dbReference type="AlphaFoldDB" id="A0A645H870"/>
<reference evidence="3" key="1">
    <citation type="submission" date="2019-08" db="EMBL/GenBank/DDBJ databases">
        <authorList>
            <person name="Kucharzyk K."/>
            <person name="Murdoch R.W."/>
            <person name="Higgins S."/>
            <person name="Loffler F."/>
        </authorList>
    </citation>
    <scope>NUCLEOTIDE SEQUENCE</scope>
</reference>
<protein>
    <submittedName>
        <fullName evidence="3">Putative DNA processing protein DprA</fullName>
    </submittedName>
</protein>
<accession>A0A645H870</accession>
<evidence type="ECO:0000313" key="3">
    <source>
        <dbReference type="EMBL" id="MPN34880.1"/>
    </source>
</evidence>
<proteinExistence type="inferred from homology"/>
<dbReference type="EMBL" id="VSSQ01088153">
    <property type="protein sequence ID" value="MPN34880.1"/>
    <property type="molecule type" value="Genomic_DNA"/>
</dbReference>
<organism evidence="3">
    <name type="scientific">bioreactor metagenome</name>
    <dbReference type="NCBI Taxonomy" id="1076179"/>
    <lineage>
        <taxon>unclassified sequences</taxon>
        <taxon>metagenomes</taxon>
        <taxon>ecological metagenomes</taxon>
    </lineage>
</organism>
<dbReference type="PANTHER" id="PTHR43022:SF1">
    <property type="entry name" value="PROTEIN SMF"/>
    <property type="match status" value="1"/>
</dbReference>
<gene>
    <name evidence="3" type="primary">dprA_7</name>
    <name evidence="3" type="ORF">SDC9_182374</name>
</gene>
<comment type="similarity">
    <text evidence="1">Belongs to the DprA/Smf family.</text>
</comment>
<dbReference type="Gene3D" id="3.40.50.450">
    <property type="match status" value="1"/>
</dbReference>
<evidence type="ECO:0000256" key="1">
    <source>
        <dbReference type="ARBA" id="ARBA00006525"/>
    </source>
</evidence>
<name>A0A645H870_9ZZZZ</name>
<dbReference type="InterPro" id="IPR036390">
    <property type="entry name" value="WH_DNA-bd_sf"/>
</dbReference>
<comment type="caution">
    <text evidence="3">The sequence shown here is derived from an EMBL/GenBank/DDBJ whole genome shotgun (WGS) entry which is preliminary data.</text>
</comment>
<sequence>MIVEAAMRSGARNTVTWATALSRLVMAVPGPVTSANSVTPHRLIREAEAVLVTSAADILELLGPLNARAATPTLQGPQRPTDLLSGDALRVYESVPGRGAICVGDLAIAAGVAIPACLAILSRLADEGLLSQNTDGEWRLAATGRR</sequence>